<feature type="transmembrane region" description="Helical" evidence="1">
    <location>
        <begin position="111"/>
        <end position="131"/>
    </location>
</feature>
<keyword evidence="1" id="KW-0472">Membrane</keyword>
<proteinExistence type="predicted"/>
<keyword evidence="3" id="KW-1185">Reference proteome</keyword>
<feature type="transmembrane region" description="Helical" evidence="1">
    <location>
        <begin position="54"/>
        <end position="75"/>
    </location>
</feature>
<sequence length="132" mass="14536">MMFSSISAQSPLAFLFFYCIISYPLILVSAVFLWESAPVIFISGFEVKGGDTSWLVLFAGYSPGSFLSFLVRVLFNSFLSRRYRDAIVFGGPRDVPCVIYSGVSSAPATPFWFCLPTALYLTILVVGLSLLC</sequence>
<dbReference type="Proteomes" id="UP000275078">
    <property type="component" value="Unassembled WGS sequence"/>
</dbReference>
<protein>
    <submittedName>
        <fullName evidence="2">Uncharacterized protein</fullName>
    </submittedName>
</protein>
<dbReference type="AlphaFoldDB" id="A0A3N4IE35"/>
<dbReference type="EMBL" id="ML119663">
    <property type="protein sequence ID" value="RPA83727.1"/>
    <property type="molecule type" value="Genomic_DNA"/>
</dbReference>
<keyword evidence="1" id="KW-1133">Transmembrane helix</keyword>
<keyword evidence="1" id="KW-0812">Transmembrane</keyword>
<reference evidence="2 3" key="1">
    <citation type="journal article" date="2018" name="Nat. Ecol. Evol.">
        <title>Pezizomycetes genomes reveal the molecular basis of ectomycorrhizal truffle lifestyle.</title>
        <authorList>
            <person name="Murat C."/>
            <person name="Payen T."/>
            <person name="Noel B."/>
            <person name="Kuo A."/>
            <person name="Morin E."/>
            <person name="Chen J."/>
            <person name="Kohler A."/>
            <person name="Krizsan K."/>
            <person name="Balestrini R."/>
            <person name="Da Silva C."/>
            <person name="Montanini B."/>
            <person name="Hainaut M."/>
            <person name="Levati E."/>
            <person name="Barry K.W."/>
            <person name="Belfiori B."/>
            <person name="Cichocki N."/>
            <person name="Clum A."/>
            <person name="Dockter R.B."/>
            <person name="Fauchery L."/>
            <person name="Guy J."/>
            <person name="Iotti M."/>
            <person name="Le Tacon F."/>
            <person name="Lindquist E.A."/>
            <person name="Lipzen A."/>
            <person name="Malagnac F."/>
            <person name="Mello A."/>
            <person name="Molinier V."/>
            <person name="Miyauchi S."/>
            <person name="Poulain J."/>
            <person name="Riccioni C."/>
            <person name="Rubini A."/>
            <person name="Sitrit Y."/>
            <person name="Splivallo R."/>
            <person name="Traeger S."/>
            <person name="Wang M."/>
            <person name="Zifcakova L."/>
            <person name="Wipf D."/>
            <person name="Zambonelli A."/>
            <person name="Paolocci F."/>
            <person name="Nowrousian M."/>
            <person name="Ottonello S."/>
            <person name="Baldrian P."/>
            <person name="Spatafora J.W."/>
            <person name="Henrissat B."/>
            <person name="Nagy L.G."/>
            <person name="Aury J.M."/>
            <person name="Wincker P."/>
            <person name="Grigoriev I.V."/>
            <person name="Bonfante P."/>
            <person name="Martin F.M."/>
        </authorList>
    </citation>
    <scope>NUCLEOTIDE SEQUENCE [LARGE SCALE GENOMIC DNA]</scope>
    <source>
        <strain evidence="2 3">RN42</strain>
    </source>
</reference>
<organism evidence="2 3">
    <name type="scientific">Ascobolus immersus RN42</name>
    <dbReference type="NCBI Taxonomy" id="1160509"/>
    <lineage>
        <taxon>Eukaryota</taxon>
        <taxon>Fungi</taxon>
        <taxon>Dikarya</taxon>
        <taxon>Ascomycota</taxon>
        <taxon>Pezizomycotina</taxon>
        <taxon>Pezizomycetes</taxon>
        <taxon>Pezizales</taxon>
        <taxon>Ascobolaceae</taxon>
        <taxon>Ascobolus</taxon>
    </lineage>
</organism>
<evidence type="ECO:0000313" key="3">
    <source>
        <dbReference type="Proteomes" id="UP000275078"/>
    </source>
</evidence>
<evidence type="ECO:0000313" key="2">
    <source>
        <dbReference type="EMBL" id="RPA83727.1"/>
    </source>
</evidence>
<name>A0A3N4IE35_ASCIM</name>
<feature type="transmembrane region" description="Helical" evidence="1">
    <location>
        <begin position="12"/>
        <end position="34"/>
    </location>
</feature>
<gene>
    <name evidence="2" type="ORF">BJ508DRAFT_57390</name>
</gene>
<evidence type="ECO:0000256" key="1">
    <source>
        <dbReference type="SAM" id="Phobius"/>
    </source>
</evidence>
<accession>A0A3N4IE35</accession>